<dbReference type="Proteomes" id="UP000218968">
    <property type="component" value="Chromosome"/>
</dbReference>
<proteinExistence type="predicted"/>
<evidence type="ECO:0000256" key="1">
    <source>
        <dbReference type="SAM" id="MobiDB-lite"/>
    </source>
</evidence>
<dbReference type="RefSeq" id="WP_096297292.1">
    <property type="nucleotide sequence ID" value="NZ_CP023406.1"/>
</dbReference>
<organism evidence="2 3">
    <name type="scientific">Luteimonas chenhongjianii</name>
    <dbReference type="NCBI Taxonomy" id="2006110"/>
    <lineage>
        <taxon>Bacteria</taxon>
        <taxon>Pseudomonadati</taxon>
        <taxon>Pseudomonadota</taxon>
        <taxon>Gammaproteobacteria</taxon>
        <taxon>Lysobacterales</taxon>
        <taxon>Lysobacteraceae</taxon>
        <taxon>Luteimonas</taxon>
    </lineage>
</organism>
<protein>
    <recommendedName>
        <fullName evidence="4">Nucleotidyltransferase</fullName>
    </recommendedName>
</protein>
<sequence length="213" mass="24110">MHRARQHSDSRNRERRNRLAQEAARLMAEGGIHDIHQAKLKAADRLGIHDEAALPRDGEIEVALREYQRLFSGTRQIDALRVRREAAERAMAFLAAFSPRLVGPVLEGTADAHSAVTLHVHTDDPGALVRFIEEHGIPAEGRMRRVRLDRQRTVDVDVWLFAAEDLTFDLTVLPEASLRQAPLSSGDDRPMRRMSHPQLRKLLTQEYGAPEAR</sequence>
<gene>
    <name evidence="2" type="ORF">CNR27_05510</name>
</gene>
<accession>A0A290XDF2</accession>
<keyword evidence="3" id="KW-1185">Reference proteome</keyword>
<dbReference type="EMBL" id="CP023406">
    <property type="protein sequence ID" value="ATD66966.1"/>
    <property type="molecule type" value="Genomic_DNA"/>
</dbReference>
<dbReference type="KEGG" id="lum:CNR27_05510"/>
<dbReference type="OrthoDB" id="5294130at2"/>
<evidence type="ECO:0008006" key="4">
    <source>
        <dbReference type="Google" id="ProtNLM"/>
    </source>
</evidence>
<dbReference type="AlphaFoldDB" id="A0A290XDF2"/>
<evidence type="ECO:0000313" key="3">
    <source>
        <dbReference type="Proteomes" id="UP000218968"/>
    </source>
</evidence>
<evidence type="ECO:0000313" key="2">
    <source>
        <dbReference type="EMBL" id="ATD66966.1"/>
    </source>
</evidence>
<reference evidence="3" key="1">
    <citation type="submission" date="2017-09" db="EMBL/GenBank/DDBJ databases">
        <title>Luteimonas liuhanmingii sp.nov., isolated from the intestinal contents of Tibetan Plateau Pika in Yushu, Qinghai Province, China.</title>
        <authorList>
            <person name="Gui Z."/>
        </authorList>
    </citation>
    <scope>NUCLEOTIDE SEQUENCE [LARGE SCALE GENOMIC DNA]</scope>
    <source>
        <strain evidence="3">100111</strain>
    </source>
</reference>
<feature type="region of interest" description="Disordered" evidence="1">
    <location>
        <begin position="181"/>
        <end position="213"/>
    </location>
</feature>
<name>A0A290XDF2_9GAMM</name>